<reference evidence="2" key="1">
    <citation type="submission" date="2022-11" db="UniProtKB">
        <authorList>
            <consortium name="WormBaseParasite"/>
        </authorList>
    </citation>
    <scope>IDENTIFICATION</scope>
</reference>
<proteinExistence type="predicted"/>
<evidence type="ECO:0000313" key="1">
    <source>
        <dbReference type="Proteomes" id="UP000887576"/>
    </source>
</evidence>
<protein>
    <submittedName>
        <fullName evidence="2">Cytochrome P450</fullName>
    </submittedName>
</protein>
<organism evidence="1 2">
    <name type="scientific">Panagrolaimus sp. JU765</name>
    <dbReference type="NCBI Taxonomy" id="591449"/>
    <lineage>
        <taxon>Eukaryota</taxon>
        <taxon>Metazoa</taxon>
        <taxon>Ecdysozoa</taxon>
        <taxon>Nematoda</taxon>
        <taxon>Chromadorea</taxon>
        <taxon>Rhabditida</taxon>
        <taxon>Tylenchina</taxon>
        <taxon>Panagrolaimomorpha</taxon>
        <taxon>Panagrolaimoidea</taxon>
        <taxon>Panagrolaimidae</taxon>
        <taxon>Panagrolaimus</taxon>
    </lineage>
</organism>
<dbReference type="Proteomes" id="UP000887576">
    <property type="component" value="Unplaced"/>
</dbReference>
<evidence type="ECO:0000313" key="2">
    <source>
        <dbReference type="WBParaSite" id="JU765_v2.g668.t1"/>
    </source>
</evidence>
<accession>A0AC34RHU4</accession>
<name>A0AC34RHU4_9BILA</name>
<sequence length="245" mass="28556">MEIWRRLPIFKQKYEKLCDDAQEMRDYFMEKIDEHKRMINYEANDDPVDYAEAFLKEKHKLEKEGNFDSTFTDKQLYSMLLDLWVSGQETTSNTLTWICLYLINRPEIQQKIHQELDEKINSDKIITIDDKNDLPYLNAVILESQRYCNLVPLKIFSKTTKDVKIHGYKIPKGTGIVNQIGSVLEDERYFKNPEEFLPERFLDKNGKIFIPIEFIPFGIGKRSCLAKPGGDVYEAVGGEGGLLPT</sequence>
<dbReference type="WBParaSite" id="JU765_v2.g668.t1">
    <property type="protein sequence ID" value="JU765_v2.g668.t1"/>
    <property type="gene ID" value="JU765_v2.g668"/>
</dbReference>